<dbReference type="NCBIfam" id="TIGR03440">
    <property type="entry name" value="egtB_TIGR03440"/>
    <property type="match status" value="1"/>
</dbReference>
<keyword evidence="7" id="KW-1185">Reference proteome</keyword>
<reference evidence="6 7" key="1">
    <citation type="submission" date="2015-02" db="EMBL/GenBank/DDBJ databases">
        <title>Complete genome sequence of Kangiella geojedonensis strain YCS-5T.</title>
        <authorList>
            <person name="Kim K.M."/>
        </authorList>
    </citation>
    <scope>NUCLEOTIDE SEQUENCE [LARGE SCALE GENOMIC DNA]</scope>
    <source>
        <strain evidence="6 7">YCS-5</strain>
    </source>
</reference>
<comment type="pathway">
    <text evidence="3">Amino-acid biosynthesis; ergothioneine biosynthesis.</text>
</comment>
<keyword evidence="1" id="KW-0560">Oxidoreductase</keyword>
<evidence type="ECO:0000256" key="3">
    <source>
        <dbReference type="ARBA" id="ARBA00037882"/>
    </source>
</evidence>
<dbReference type="OrthoDB" id="9768004at2"/>
<dbReference type="SUPFAM" id="SSF56436">
    <property type="entry name" value="C-type lectin-like"/>
    <property type="match status" value="1"/>
</dbReference>
<dbReference type="InterPro" id="IPR034660">
    <property type="entry name" value="DinB/YfiT-like"/>
</dbReference>
<dbReference type="Pfam" id="PF12867">
    <property type="entry name" value="DinB_2"/>
    <property type="match status" value="1"/>
</dbReference>
<dbReference type="Gene3D" id="3.90.1580.10">
    <property type="entry name" value="paralog of FGE (formylglycine-generating enzyme)"/>
    <property type="match status" value="1"/>
</dbReference>
<dbReference type="SUPFAM" id="SSF109854">
    <property type="entry name" value="DinB/YfiT-like putative metalloenzymes"/>
    <property type="match status" value="1"/>
</dbReference>
<dbReference type="InterPro" id="IPR016187">
    <property type="entry name" value="CTDL_fold"/>
</dbReference>
<organism evidence="6 7">
    <name type="scientific">Kangiella geojedonensis</name>
    <dbReference type="NCBI Taxonomy" id="914150"/>
    <lineage>
        <taxon>Bacteria</taxon>
        <taxon>Pseudomonadati</taxon>
        <taxon>Pseudomonadota</taxon>
        <taxon>Gammaproteobacteria</taxon>
        <taxon>Kangiellales</taxon>
        <taxon>Kangiellaceae</taxon>
        <taxon>Kangiella</taxon>
    </lineage>
</organism>
<evidence type="ECO:0008006" key="8">
    <source>
        <dbReference type="Google" id="ProtNLM"/>
    </source>
</evidence>
<evidence type="ECO:0000313" key="6">
    <source>
        <dbReference type="EMBL" id="AKE52239.1"/>
    </source>
</evidence>
<dbReference type="Proteomes" id="UP000034071">
    <property type="component" value="Chromosome"/>
</dbReference>
<evidence type="ECO:0000256" key="2">
    <source>
        <dbReference type="ARBA" id="ARBA00023004"/>
    </source>
</evidence>
<keyword evidence="2" id="KW-0408">Iron</keyword>
<evidence type="ECO:0000259" key="4">
    <source>
        <dbReference type="Pfam" id="PF03781"/>
    </source>
</evidence>
<name>A0A0F6TQQ2_9GAMM</name>
<dbReference type="RefSeq" id="WP_046561333.1">
    <property type="nucleotide sequence ID" value="NZ_CP010975.1"/>
</dbReference>
<protein>
    <recommendedName>
        <fullName evidence="8">Ergothioneine biosynthesis protein EgtB</fullName>
    </recommendedName>
</protein>
<dbReference type="InterPro" id="IPR005532">
    <property type="entry name" value="SUMF_dom"/>
</dbReference>
<dbReference type="HOGENOM" id="CLU_012431_9_0_6"/>
<gene>
    <name evidence="6" type="ORF">TQ33_1284</name>
</gene>
<dbReference type="Pfam" id="PF03781">
    <property type="entry name" value="FGE-sulfatase"/>
    <property type="match status" value="2"/>
</dbReference>
<dbReference type="PANTHER" id="PTHR23150:SF36">
    <property type="entry name" value="HERCYNINE OXYGENASE"/>
    <property type="match status" value="1"/>
</dbReference>
<dbReference type="EMBL" id="CP010975">
    <property type="protein sequence ID" value="AKE52239.1"/>
    <property type="molecule type" value="Genomic_DNA"/>
</dbReference>
<dbReference type="InterPro" id="IPR024775">
    <property type="entry name" value="DinB-like"/>
</dbReference>
<feature type="domain" description="Sulfatase-modifying factor enzyme-like" evidence="4">
    <location>
        <begin position="207"/>
        <end position="348"/>
    </location>
</feature>
<evidence type="ECO:0000256" key="1">
    <source>
        <dbReference type="ARBA" id="ARBA00023002"/>
    </source>
</evidence>
<feature type="domain" description="Sulfatase-modifying factor enzyme-like" evidence="4">
    <location>
        <begin position="352"/>
        <end position="430"/>
    </location>
</feature>
<dbReference type="PATRIC" id="fig|914150.5.peg.1302"/>
<dbReference type="KEGG" id="kge:TQ33_1284"/>
<evidence type="ECO:0000259" key="5">
    <source>
        <dbReference type="Pfam" id="PF12867"/>
    </source>
</evidence>
<accession>A0A0F6TQQ2</accession>
<feature type="domain" description="DinB-like" evidence="5">
    <location>
        <begin position="17"/>
        <end position="152"/>
    </location>
</feature>
<dbReference type="InterPro" id="IPR042095">
    <property type="entry name" value="SUMF_sf"/>
</dbReference>
<evidence type="ECO:0000313" key="7">
    <source>
        <dbReference type="Proteomes" id="UP000034071"/>
    </source>
</evidence>
<dbReference type="STRING" id="914150.TQ33_1284"/>
<dbReference type="GO" id="GO:0052699">
    <property type="term" value="P:ergothioneine biosynthetic process"/>
    <property type="evidence" value="ECO:0007669"/>
    <property type="project" value="InterPro"/>
</dbReference>
<dbReference type="InterPro" id="IPR017806">
    <property type="entry name" value="EgtB"/>
</dbReference>
<proteinExistence type="predicted"/>
<dbReference type="PANTHER" id="PTHR23150">
    <property type="entry name" value="SULFATASE MODIFYING FACTOR 1, 2"/>
    <property type="match status" value="1"/>
</dbReference>
<dbReference type="AlphaFoldDB" id="A0A0F6TQQ2"/>
<sequence>MLDKVKSETRIEEITKQFNSVRKLTERLCQELEIEDYNLQAMAETSPIKWHLAHTSWFFETFILKCFEPDFVPYHPEFEYLFNSYYNSVGEQFLRPNRHLLSRPTVTEVFKYRENVTNRMMALLESKASGRLLEMLPLVVLGVHHEQQHQELLLTDLKYNFYQNPLLPSYSHKHVQNKSSHSKVVAHKWLEYQPELCVIGKKLGDGVKDEFCFDNESPQHQHYLQGFAVSNRLVTNAEYLEFIEQGGYEQAELWLSDGWAVKCQEKWNAPLYWFKRDGAWHYYTLHGPQPLALNEPVTHVSYYEADAFATWKGARLPTEQEWERVASSQSLKGPFLQSGNLNPSAQTQSSDEVMQLYGQVWQWTSSSYSPYPGYQPLAGDVGEYNGKFMANQYVLRGGSCVSSQEHIRASYRNFFYPDARWQFSGIRLAKDL</sequence>
<dbReference type="InterPro" id="IPR051043">
    <property type="entry name" value="Sulfatase_Mod_Factor_Kinase"/>
</dbReference>